<keyword evidence="9" id="KW-1133">Transmembrane helix</keyword>
<evidence type="ECO:0000256" key="7">
    <source>
        <dbReference type="ARBA" id="ARBA00022840"/>
    </source>
</evidence>
<feature type="transmembrane region" description="Helical" evidence="9">
    <location>
        <begin position="40"/>
        <end position="58"/>
    </location>
</feature>
<dbReference type="InterPro" id="IPR036890">
    <property type="entry name" value="HATPase_C_sf"/>
</dbReference>
<keyword evidence="5" id="KW-0547">Nucleotide-binding</keyword>
<evidence type="ECO:0000256" key="9">
    <source>
        <dbReference type="SAM" id="Phobius"/>
    </source>
</evidence>
<dbReference type="InterPro" id="IPR050482">
    <property type="entry name" value="Sensor_HK_TwoCompSys"/>
</dbReference>
<feature type="transmembrane region" description="Helical" evidence="9">
    <location>
        <begin position="116"/>
        <end position="132"/>
    </location>
</feature>
<dbReference type="PANTHER" id="PTHR24421">
    <property type="entry name" value="NITRATE/NITRITE SENSOR PROTEIN NARX-RELATED"/>
    <property type="match status" value="1"/>
</dbReference>
<protein>
    <recommendedName>
        <fullName evidence="2">histidine kinase</fullName>
        <ecNumber evidence="2">2.7.13.3</ecNumber>
    </recommendedName>
</protein>
<proteinExistence type="predicted"/>
<evidence type="ECO:0000256" key="4">
    <source>
        <dbReference type="ARBA" id="ARBA00022679"/>
    </source>
</evidence>
<dbReference type="Proteomes" id="UP001501116">
    <property type="component" value="Unassembled WGS sequence"/>
</dbReference>
<feature type="transmembrane region" description="Helical" evidence="9">
    <location>
        <begin position="92"/>
        <end position="109"/>
    </location>
</feature>
<keyword evidence="4" id="KW-0808">Transferase</keyword>
<evidence type="ECO:0000256" key="5">
    <source>
        <dbReference type="ARBA" id="ARBA00022741"/>
    </source>
</evidence>
<feature type="domain" description="Signal transduction histidine kinase subgroup 3 dimerisation and phosphoacceptor" evidence="10">
    <location>
        <begin position="182"/>
        <end position="250"/>
    </location>
</feature>
<comment type="caution">
    <text evidence="11">The sequence shown here is derived from an EMBL/GenBank/DDBJ whole genome shotgun (WGS) entry which is preliminary data.</text>
</comment>
<evidence type="ECO:0000313" key="11">
    <source>
        <dbReference type="EMBL" id="GAA1962437.1"/>
    </source>
</evidence>
<keyword evidence="9" id="KW-0472">Membrane</keyword>
<feature type="transmembrane region" description="Helical" evidence="9">
    <location>
        <begin position="65"/>
        <end position="86"/>
    </location>
</feature>
<dbReference type="Gene3D" id="1.20.5.1930">
    <property type="match status" value="1"/>
</dbReference>
<dbReference type="SUPFAM" id="SSF55874">
    <property type="entry name" value="ATPase domain of HSP90 chaperone/DNA topoisomerase II/histidine kinase"/>
    <property type="match status" value="1"/>
</dbReference>
<evidence type="ECO:0000256" key="2">
    <source>
        <dbReference type="ARBA" id="ARBA00012438"/>
    </source>
</evidence>
<dbReference type="PANTHER" id="PTHR24421:SF10">
    <property type="entry name" value="NITRATE_NITRITE SENSOR PROTEIN NARQ"/>
    <property type="match status" value="1"/>
</dbReference>
<keyword evidence="7" id="KW-0067">ATP-binding</keyword>
<evidence type="ECO:0000256" key="6">
    <source>
        <dbReference type="ARBA" id="ARBA00022777"/>
    </source>
</evidence>
<organism evidence="11 12">
    <name type="scientific">Amycolatopsis minnesotensis</name>
    <dbReference type="NCBI Taxonomy" id="337894"/>
    <lineage>
        <taxon>Bacteria</taxon>
        <taxon>Bacillati</taxon>
        <taxon>Actinomycetota</taxon>
        <taxon>Actinomycetes</taxon>
        <taxon>Pseudonocardiales</taxon>
        <taxon>Pseudonocardiaceae</taxon>
        <taxon>Amycolatopsis</taxon>
    </lineage>
</organism>
<dbReference type="Pfam" id="PF07730">
    <property type="entry name" value="HisKA_3"/>
    <property type="match status" value="1"/>
</dbReference>
<keyword evidence="9" id="KW-0812">Transmembrane</keyword>
<sequence>MIAMPALFDRRSLPQRIAILFFVVAAMALAVGEGFSAETVPTGVGLVLCAALPVIALLTDSVRLAAVLAVGGASVAFTAYVLLAHARPDNTFGVVELAGLLCVVVRVVVQYRPLRAAGATAALGLAVLLLPLRIEELENEYRGAMMALLALGTAFLVLLGLYLRLHDRRRADGFELARQAQRLAYARDLHDFVAHHVTGMVTQTKAVRYLTAAGTPPEPADLDTMLAGIERAGSQALTSMRSMVTTLRDDNPVHDQDKRTLGEVVTAAVDGFSPTGPAATTALDPALAGARLPALVLDAAQHVVQESLTNVLRHADGATEVEVAARPGSDGLVELTITDDGTPAEQGTEGHGLVGLTERVSAVGGTLAAGPVARGWQVTALLPVKGSSAP</sequence>
<evidence type="ECO:0000313" key="12">
    <source>
        <dbReference type="Proteomes" id="UP001501116"/>
    </source>
</evidence>
<evidence type="ECO:0000259" key="10">
    <source>
        <dbReference type="Pfam" id="PF07730"/>
    </source>
</evidence>
<keyword evidence="3" id="KW-0597">Phosphoprotein</keyword>
<gene>
    <name evidence="11" type="ORF">GCM10009754_37140</name>
</gene>
<name>A0ABN2R2B9_9PSEU</name>
<keyword evidence="12" id="KW-1185">Reference proteome</keyword>
<dbReference type="CDD" id="cd16917">
    <property type="entry name" value="HATPase_UhpB-NarQ-NarX-like"/>
    <property type="match status" value="1"/>
</dbReference>
<dbReference type="EC" id="2.7.13.3" evidence="2"/>
<accession>A0ABN2R2B9</accession>
<reference evidence="11 12" key="1">
    <citation type="journal article" date="2019" name="Int. J. Syst. Evol. Microbiol.">
        <title>The Global Catalogue of Microorganisms (GCM) 10K type strain sequencing project: providing services to taxonomists for standard genome sequencing and annotation.</title>
        <authorList>
            <consortium name="The Broad Institute Genomics Platform"/>
            <consortium name="The Broad Institute Genome Sequencing Center for Infectious Disease"/>
            <person name="Wu L."/>
            <person name="Ma J."/>
        </authorList>
    </citation>
    <scope>NUCLEOTIDE SEQUENCE [LARGE SCALE GENOMIC DNA]</scope>
    <source>
        <strain evidence="11 12">JCM 14545</strain>
    </source>
</reference>
<keyword evidence="6" id="KW-0418">Kinase</keyword>
<feature type="transmembrane region" description="Helical" evidence="9">
    <location>
        <begin position="144"/>
        <end position="163"/>
    </location>
</feature>
<evidence type="ECO:0000256" key="3">
    <source>
        <dbReference type="ARBA" id="ARBA00022553"/>
    </source>
</evidence>
<evidence type="ECO:0000256" key="8">
    <source>
        <dbReference type="ARBA" id="ARBA00023012"/>
    </source>
</evidence>
<keyword evidence="8" id="KW-0902">Two-component regulatory system</keyword>
<dbReference type="EMBL" id="BAAANN010000013">
    <property type="protein sequence ID" value="GAA1962437.1"/>
    <property type="molecule type" value="Genomic_DNA"/>
</dbReference>
<dbReference type="Gene3D" id="3.30.565.10">
    <property type="entry name" value="Histidine kinase-like ATPase, C-terminal domain"/>
    <property type="match status" value="1"/>
</dbReference>
<dbReference type="InterPro" id="IPR011712">
    <property type="entry name" value="Sig_transdc_His_kin_sub3_dim/P"/>
</dbReference>
<evidence type="ECO:0000256" key="1">
    <source>
        <dbReference type="ARBA" id="ARBA00000085"/>
    </source>
</evidence>
<comment type="catalytic activity">
    <reaction evidence="1">
        <text>ATP + protein L-histidine = ADP + protein N-phospho-L-histidine.</text>
        <dbReference type="EC" id="2.7.13.3"/>
    </reaction>
</comment>